<evidence type="ECO:0000256" key="1">
    <source>
        <dbReference type="SAM" id="Phobius"/>
    </source>
</evidence>
<dbReference type="RefSeq" id="WP_138638379.1">
    <property type="nucleotide sequence ID" value="NZ_JASWDG010000134.1"/>
</dbReference>
<dbReference type="InterPro" id="IPR001680">
    <property type="entry name" value="WD40_rpt"/>
</dbReference>
<dbReference type="SMART" id="SM00320">
    <property type="entry name" value="WD40"/>
    <property type="match status" value="8"/>
</dbReference>
<dbReference type="PANTHER" id="PTHR19879">
    <property type="entry name" value="TRANSCRIPTION INITIATION FACTOR TFIID"/>
    <property type="match status" value="1"/>
</dbReference>
<dbReference type="InterPro" id="IPR015943">
    <property type="entry name" value="WD40/YVTN_repeat-like_dom_sf"/>
</dbReference>
<sequence>MNPDDYAALIHGEPGGELLRGGALYHFSNDGYGPAQPLLELVRRLVAECAVGDLETLHRELCPLHEVLGEGNSDRPDAESVPPPFRAGEAAAAGALRALAGLGLLLADDRPGDAELRAALTWYGAIAHTCAAPPPGPGAADGWAASATRAAEPLGRRLRQLDGIVAETGAAGPAAACAEILRHLAPPATGRRARAVFWARRVAYHLGFHRVHTVRVVFSHHKNVEAPARLRMRRRRGPDALVPHPEHMAFFCADEAFGEALRLAWRAAGRKRLGTVLWSLEGTNGTPPRITGGSLGAALAVVLDEFGRRRRWWVLLAVRRLRSGTAITGALDDAGALVSVSGYENKLATMDETGRLIVPSDDVGTAKRHAPAADMEILGAGDWRDAARKARALSVRAVIIRSVAAAAVAALFIVGMVVNAANNDSKRQRLASTVAELASEAADAAAVDPSLPPLLALAAYQLDPRSPVATDALYRVVQDNAAVARNVDTHHDAVTALAGGGTLYAATRDGTLSAWDESQGRRVAERSLDGRTITAIEVNEAAPLVVTADSEGGVRLWRTDGAERLTESAVLAADGPPGAQVGTTTTDPVVGLGFTGADRVWALAGSGELRVWDTVTHERLLTRSAEDMLGATAGGDDPAFVAVTALGGVWGNVSLRTAPRTANALAATASGEILAVDAVHGRVTPFLSLPELGSSITALALRSASPDGILAVGTDHGVQLWNARERRQLPTDGGGPDPVTALAFDGSGEALAIGTSQGTRMIPVSLGEKPVKRAPLGRPVGGQVTVFAPDADPGGLLPVGHPDGTITFLDPRNRRVTQPAVPASTVAAFDGSGRLLVTDRLNSRNWITGLHVIKPAEGHVYDPETKATTYRTIRTLKPSPQWWPENQLFFVLDAALTDRLAIVGGQVWKDGSYQGMVAVWDSRTGEPLRLFLFPGGQPDLVRSVRYLPGLSAIVARNGDGDVRAWSTRTWNEIAGLSPGAGDIFAAHPEKATAVFAATDEGGDGGRRQSLVFTDMKTSKTRRMPVKYFVSAMSFSPIRDYLAVLGSDDKVHFYGGDGAAHPGTPDITLRSSAKGIAIAPDGERIAVAMEDGDVLVYDVSTGTLTIPPLRDPDGLLPTRPAWEGPGDILATIGYRRSQRQSVIDSVQFWHTRKLSWRQQMCALAGRNITRSEWRQYVHGGYEYRSLCPDEE</sequence>
<dbReference type="SUPFAM" id="SSF63825">
    <property type="entry name" value="YWTD domain"/>
    <property type="match status" value="1"/>
</dbReference>
<comment type="caution">
    <text evidence="2">The sequence shown here is derived from an EMBL/GenBank/DDBJ whole genome shotgun (WGS) entry which is preliminary data.</text>
</comment>
<dbReference type="PANTHER" id="PTHR19879:SF1">
    <property type="entry name" value="CANNONBALL-RELATED"/>
    <property type="match status" value="1"/>
</dbReference>
<name>A0A5S4GSG7_9ACTN</name>
<evidence type="ECO:0000313" key="2">
    <source>
        <dbReference type="EMBL" id="TMR35847.1"/>
    </source>
</evidence>
<feature type="transmembrane region" description="Helical" evidence="1">
    <location>
        <begin position="398"/>
        <end position="418"/>
    </location>
</feature>
<accession>A0A5S4GSG7</accession>
<dbReference type="OrthoDB" id="414967at2"/>
<dbReference type="SUPFAM" id="SSF50998">
    <property type="entry name" value="Quinoprotein alcohol dehydrogenase-like"/>
    <property type="match status" value="2"/>
</dbReference>
<dbReference type="Gene3D" id="2.130.10.10">
    <property type="entry name" value="YVTN repeat-like/Quinoprotein amine dehydrogenase"/>
    <property type="match status" value="4"/>
</dbReference>
<protein>
    <submittedName>
        <fullName evidence="2">WD40 repeat domain-containing protein</fullName>
    </submittedName>
</protein>
<keyword evidence="1" id="KW-1133">Transmembrane helix</keyword>
<proteinExistence type="predicted"/>
<reference evidence="2 3" key="1">
    <citation type="submission" date="2019-05" db="EMBL/GenBank/DDBJ databases">
        <title>Draft genome sequence of Actinomadura geliboluensis A8036.</title>
        <authorList>
            <person name="Saricaoglu S."/>
            <person name="Isik K."/>
        </authorList>
    </citation>
    <scope>NUCLEOTIDE SEQUENCE [LARGE SCALE GENOMIC DNA]</scope>
    <source>
        <strain evidence="2 3">A8036</strain>
    </source>
</reference>
<dbReference type="Proteomes" id="UP000305238">
    <property type="component" value="Unassembled WGS sequence"/>
</dbReference>
<gene>
    <name evidence="2" type="ORF">ETD96_22095</name>
</gene>
<organism evidence="2 3">
    <name type="scientific">Actinomadura geliboluensis</name>
    <dbReference type="NCBI Taxonomy" id="882440"/>
    <lineage>
        <taxon>Bacteria</taxon>
        <taxon>Bacillati</taxon>
        <taxon>Actinomycetota</taxon>
        <taxon>Actinomycetes</taxon>
        <taxon>Streptosporangiales</taxon>
        <taxon>Thermomonosporaceae</taxon>
        <taxon>Actinomadura</taxon>
    </lineage>
</organism>
<dbReference type="InterPro" id="IPR011047">
    <property type="entry name" value="Quinoprotein_ADH-like_sf"/>
</dbReference>
<dbReference type="AlphaFoldDB" id="A0A5S4GSG7"/>
<keyword evidence="1" id="KW-0472">Membrane</keyword>
<keyword evidence="1" id="KW-0812">Transmembrane</keyword>
<keyword evidence="3" id="KW-1185">Reference proteome</keyword>
<evidence type="ECO:0000313" key="3">
    <source>
        <dbReference type="Proteomes" id="UP000305238"/>
    </source>
</evidence>
<dbReference type="EMBL" id="VCKZ01000165">
    <property type="protein sequence ID" value="TMR35847.1"/>
    <property type="molecule type" value="Genomic_DNA"/>
</dbReference>
<dbReference type="GO" id="GO:0006367">
    <property type="term" value="P:transcription initiation at RNA polymerase II promoter"/>
    <property type="evidence" value="ECO:0007669"/>
    <property type="project" value="TreeGrafter"/>
</dbReference>